<accession>A0ABR1G283</accession>
<dbReference type="InterPro" id="IPR011990">
    <property type="entry name" value="TPR-like_helical_dom_sf"/>
</dbReference>
<dbReference type="NCBIfam" id="TIGR00756">
    <property type="entry name" value="PPR"/>
    <property type="match status" value="1"/>
</dbReference>
<keyword evidence="2" id="KW-0175">Coiled coil</keyword>
<feature type="region of interest" description="Disordered" evidence="3">
    <location>
        <begin position="346"/>
        <end position="384"/>
    </location>
</feature>
<organism evidence="4 5">
    <name type="scientific">Aureococcus anophagefferens</name>
    <name type="common">Harmful bloom alga</name>
    <dbReference type="NCBI Taxonomy" id="44056"/>
    <lineage>
        <taxon>Eukaryota</taxon>
        <taxon>Sar</taxon>
        <taxon>Stramenopiles</taxon>
        <taxon>Ochrophyta</taxon>
        <taxon>Pelagophyceae</taxon>
        <taxon>Pelagomonadales</taxon>
        <taxon>Pelagomonadaceae</taxon>
        <taxon>Aureococcus</taxon>
    </lineage>
</organism>
<feature type="region of interest" description="Disordered" evidence="3">
    <location>
        <begin position="599"/>
        <end position="635"/>
    </location>
</feature>
<dbReference type="Gene3D" id="1.25.40.10">
    <property type="entry name" value="Tetratricopeptide repeat domain"/>
    <property type="match status" value="1"/>
</dbReference>
<comment type="caution">
    <text evidence="4">The sequence shown here is derived from an EMBL/GenBank/DDBJ whole genome shotgun (WGS) entry which is preliminary data.</text>
</comment>
<proteinExistence type="predicted"/>
<keyword evidence="4" id="KW-0378">Hydrolase</keyword>
<feature type="coiled-coil region" evidence="2">
    <location>
        <begin position="9"/>
        <end position="60"/>
    </location>
</feature>
<dbReference type="PANTHER" id="PTHR47938">
    <property type="entry name" value="RESPIRATORY COMPLEX I CHAPERONE (CIA84), PUTATIVE (AFU_ORTHOLOGUE AFUA_2G06020)-RELATED"/>
    <property type="match status" value="1"/>
</dbReference>
<protein>
    <submittedName>
        <fullName evidence="4">Endonuclease</fullName>
    </submittedName>
</protein>
<keyword evidence="4" id="KW-0540">Nuclease</keyword>
<dbReference type="PANTHER" id="PTHR47938:SF35">
    <property type="entry name" value="PENTATRICOPEPTIDE REPEAT-CONTAINING PROTEIN 4, MITOCHONDRIAL-RELATED"/>
    <property type="match status" value="1"/>
</dbReference>
<sequence>MPKERHTVLREALAAIEATDREVEAARAVSEARGSSYCRYVLAREELEDSKKALDDVTEAATQAFLVNAAAHDVRHGIHRTELRLASRRSATVTEALPWLRHLRDAETVAASTGHVSRSRWRGRVVEQLCAFEAAVREPVRAGGLGLAGTDDLVVGLRVLKRGVNACTGADAMTQLKKLQTRSIELAAEADPAHFGALEKTRKAAEARFLKTAKIDATRARRMLDAVDKDALHLARATYRETTLKARAARDDLAALEDDGATILDHARAAPPPGGARRRAAPPSTTSAPTEVLLAPRPRDAHLPAGGPGPAVVLRRRRRRADGGGDGFGGGVASPRARAMDDVLDAAPTPIPKKRPPLSPPSSPGAARRRAAPGTLSTKGSQSAATLAAFSRPAKLDRDLFADAKHLEKLTVTKASEAAVAEACHRALVECGIAGDWRAALAAYRAMVAKGLAPTLRTWRALLRACKVGDAPAGHAFAILEEIEAQTAARAGRDGLVDVSIYNAVIDICGHAGAWRRALQVFNRLRHHGIAPTTHTYSCVMAAAVGVPADSTEVYEGLKFAGIPEYIAYTAATAHALSWKPHASAAAKASHYNDTSLRRASTSGASSSFAFSSRGSTDGADRGDASGAPYRAPGT</sequence>
<evidence type="ECO:0000256" key="3">
    <source>
        <dbReference type="SAM" id="MobiDB-lite"/>
    </source>
</evidence>
<dbReference type="InterPro" id="IPR002885">
    <property type="entry name" value="PPR_rpt"/>
</dbReference>
<gene>
    <name evidence="4" type="ORF">SO694_00159021</name>
</gene>
<reference evidence="4 5" key="1">
    <citation type="submission" date="2024-03" db="EMBL/GenBank/DDBJ databases">
        <title>Aureococcus anophagefferens CCMP1851 and Kratosvirus quantuckense: Draft genome of a second virus-susceptible host strain in the model system.</title>
        <authorList>
            <person name="Chase E."/>
            <person name="Truchon A.R."/>
            <person name="Schepens W."/>
            <person name="Wilhelm S.W."/>
        </authorList>
    </citation>
    <scope>NUCLEOTIDE SEQUENCE [LARGE SCALE GENOMIC DNA]</scope>
    <source>
        <strain evidence="4 5">CCMP1851</strain>
    </source>
</reference>
<dbReference type="EMBL" id="JBBJCI010000143">
    <property type="protein sequence ID" value="KAK7242432.1"/>
    <property type="molecule type" value="Genomic_DNA"/>
</dbReference>
<feature type="repeat" description="PPR" evidence="1">
    <location>
        <begin position="498"/>
        <end position="532"/>
    </location>
</feature>
<keyword evidence="4" id="KW-0255">Endonuclease</keyword>
<dbReference type="GO" id="GO:0004519">
    <property type="term" value="F:endonuclease activity"/>
    <property type="evidence" value="ECO:0007669"/>
    <property type="project" value="UniProtKB-KW"/>
</dbReference>
<feature type="region of interest" description="Disordered" evidence="3">
    <location>
        <begin position="264"/>
        <end position="290"/>
    </location>
</feature>
<dbReference type="Proteomes" id="UP001363151">
    <property type="component" value="Unassembled WGS sequence"/>
</dbReference>
<feature type="compositionally biased region" description="Low complexity" evidence="3">
    <location>
        <begin position="599"/>
        <end position="617"/>
    </location>
</feature>
<evidence type="ECO:0000256" key="1">
    <source>
        <dbReference type="PROSITE-ProRule" id="PRU00708"/>
    </source>
</evidence>
<dbReference type="PROSITE" id="PS51375">
    <property type="entry name" value="PPR"/>
    <property type="match status" value="1"/>
</dbReference>
<keyword evidence="5" id="KW-1185">Reference proteome</keyword>
<dbReference type="Pfam" id="PF13041">
    <property type="entry name" value="PPR_2"/>
    <property type="match status" value="1"/>
</dbReference>
<evidence type="ECO:0000313" key="5">
    <source>
        <dbReference type="Proteomes" id="UP001363151"/>
    </source>
</evidence>
<evidence type="ECO:0000313" key="4">
    <source>
        <dbReference type="EMBL" id="KAK7242432.1"/>
    </source>
</evidence>
<evidence type="ECO:0000256" key="2">
    <source>
        <dbReference type="SAM" id="Coils"/>
    </source>
</evidence>
<name>A0ABR1G283_AURAN</name>